<organism evidence="1 2">
    <name type="scientific">Acidovorax delafieldii 2AN</name>
    <dbReference type="NCBI Taxonomy" id="573060"/>
    <lineage>
        <taxon>Bacteria</taxon>
        <taxon>Pseudomonadati</taxon>
        <taxon>Pseudomonadota</taxon>
        <taxon>Betaproteobacteria</taxon>
        <taxon>Burkholderiales</taxon>
        <taxon>Comamonadaceae</taxon>
        <taxon>Acidovorax</taxon>
    </lineage>
</organism>
<protein>
    <submittedName>
        <fullName evidence="1">Uncharacterized protein</fullName>
    </submittedName>
</protein>
<sequence length="35" mass="3720">MPVCRLATLSETLARIAGNGALAQRLRELPGLRGD</sequence>
<evidence type="ECO:0000313" key="2">
    <source>
        <dbReference type="Proteomes" id="UP000003856"/>
    </source>
</evidence>
<dbReference type="Proteomes" id="UP000003856">
    <property type="component" value="Unassembled WGS sequence"/>
</dbReference>
<gene>
    <name evidence="1" type="ORF">AcdelDRAFT_4317</name>
</gene>
<reference evidence="1 2" key="1">
    <citation type="submission" date="2009-05" db="EMBL/GenBank/DDBJ databases">
        <title>The draft genome of Acidovorax delafieldii 2AN.</title>
        <authorList>
            <consortium name="US DOE Joint Genome Institute (JGI-PGF)"/>
            <person name="Lucas S."/>
            <person name="Copeland A."/>
            <person name="Lapidus A."/>
            <person name="Glavina del Rio T."/>
            <person name="Tice H."/>
            <person name="Bruce D."/>
            <person name="Goodwin L."/>
            <person name="Pitluck S."/>
            <person name="Larimer F."/>
            <person name="Land M.L."/>
            <person name="Hauser L."/>
            <person name="Shelobolina E.S."/>
            <person name="Picardal F."/>
            <person name="Roden E."/>
            <person name="Emerson D."/>
        </authorList>
    </citation>
    <scope>NUCLEOTIDE SEQUENCE [LARGE SCALE GENOMIC DNA]</scope>
    <source>
        <strain evidence="1 2">2AN</strain>
    </source>
</reference>
<accession>C5TBN7</accession>
<evidence type="ECO:0000313" key="1">
    <source>
        <dbReference type="EMBL" id="EER58107.1"/>
    </source>
</evidence>
<dbReference type="AlphaFoldDB" id="C5TBN7"/>
<proteinExistence type="predicted"/>
<name>C5TBN7_ACIDE</name>
<keyword evidence="2" id="KW-1185">Reference proteome</keyword>
<dbReference type="EMBL" id="ACQT01000355">
    <property type="protein sequence ID" value="EER58107.1"/>
    <property type="molecule type" value="Genomic_DNA"/>
</dbReference>
<comment type="caution">
    <text evidence="1">The sequence shown here is derived from an EMBL/GenBank/DDBJ whole genome shotgun (WGS) entry which is preliminary data.</text>
</comment>
<feature type="non-terminal residue" evidence="1">
    <location>
        <position position="35"/>
    </location>
</feature>
<dbReference type="PATRIC" id="fig|573060.9.peg.602"/>